<dbReference type="Proteomes" id="UP000285173">
    <property type="component" value="Unassembled WGS sequence"/>
</dbReference>
<evidence type="ECO:0000313" key="4">
    <source>
        <dbReference type="Proteomes" id="UP000285173"/>
    </source>
</evidence>
<name>A0A3R6DH02_9BACT</name>
<organism evidence="1 4">
    <name type="scientific">Parabacteroides merdae</name>
    <dbReference type="NCBI Taxonomy" id="46503"/>
    <lineage>
        <taxon>Bacteria</taxon>
        <taxon>Pseudomonadati</taxon>
        <taxon>Bacteroidota</taxon>
        <taxon>Bacteroidia</taxon>
        <taxon>Bacteroidales</taxon>
        <taxon>Tannerellaceae</taxon>
        <taxon>Parabacteroides</taxon>
    </lineage>
</organism>
<dbReference type="EMBL" id="QSEF01000004">
    <property type="protein sequence ID" value="RGZ50278.1"/>
    <property type="molecule type" value="Genomic_DNA"/>
</dbReference>
<evidence type="ECO:0000313" key="2">
    <source>
        <dbReference type="EMBL" id="RHH74694.1"/>
    </source>
</evidence>
<proteinExistence type="predicted"/>
<sequence>MATLDNIPDSSNWGDAATKLNNNFRALNVDVEKAKNASVKAKGLFPTIADLRAAYPSPVKGDWAVVGSTIPGLVYECRTNGTWVSTGQQGGGGDIDLTGYITSTKITDITEIL</sequence>
<dbReference type="RefSeq" id="WP_122202653.1">
    <property type="nucleotide sequence ID" value="NZ_QRKC01000011.1"/>
</dbReference>
<reference evidence="3 4" key="1">
    <citation type="submission" date="2018-08" db="EMBL/GenBank/DDBJ databases">
        <title>A genome reference for cultivated species of the human gut microbiota.</title>
        <authorList>
            <person name="Zou Y."/>
            <person name="Xue W."/>
            <person name="Luo G."/>
        </authorList>
    </citation>
    <scope>NUCLEOTIDE SEQUENCE [LARGE SCALE GENOMIC DNA]</scope>
    <source>
        <strain evidence="2 3">AM16-50</strain>
        <strain evidence="1 4">AM50-15</strain>
    </source>
</reference>
<protein>
    <submittedName>
        <fullName evidence="1">Uncharacterized protein</fullName>
    </submittedName>
</protein>
<comment type="caution">
    <text evidence="1">The sequence shown here is derived from an EMBL/GenBank/DDBJ whole genome shotgun (WGS) entry which is preliminary data.</text>
</comment>
<dbReference type="AlphaFoldDB" id="A0A3R6DH02"/>
<dbReference type="Proteomes" id="UP000283732">
    <property type="component" value="Unassembled WGS sequence"/>
</dbReference>
<accession>A0A3R6DH02</accession>
<evidence type="ECO:0000313" key="3">
    <source>
        <dbReference type="Proteomes" id="UP000283732"/>
    </source>
</evidence>
<evidence type="ECO:0000313" key="1">
    <source>
        <dbReference type="EMBL" id="RGZ50278.1"/>
    </source>
</evidence>
<dbReference type="EMBL" id="QRKC01000011">
    <property type="protein sequence ID" value="RHH74694.1"/>
    <property type="molecule type" value="Genomic_DNA"/>
</dbReference>
<gene>
    <name evidence="2" type="ORF">DW191_17420</name>
    <name evidence="1" type="ORF">DW986_03160</name>
</gene>